<keyword evidence="2" id="KW-1185">Reference proteome</keyword>
<accession>A0A5N7A6B5</accession>
<dbReference type="Proteomes" id="UP000326268">
    <property type="component" value="Unassembled WGS sequence"/>
</dbReference>
<name>A0A5N7A6B5_9EURO</name>
<dbReference type="AlphaFoldDB" id="A0A5N7A6B5"/>
<dbReference type="GeneID" id="43657004"/>
<protein>
    <submittedName>
        <fullName evidence="1">Uncharacterized protein</fullName>
    </submittedName>
</protein>
<evidence type="ECO:0000313" key="1">
    <source>
        <dbReference type="EMBL" id="KAE8364639.1"/>
    </source>
</evidence>
<dbReference type="OrthoDB" id="4922476at2759"/>
<evidence type="ECO:0000313" key="2">
    <source>
        <dbReference type="Proteomes" id="UP000326268"/>
    </source>
</evidence>
<dbReference type="EMBL" id="ML737647">
    <property type="protein sequence ID" value="KAE8364639.1"/>
    <property type="molecule type" value="Genomic_DNA"/>
</dbReference>
<sequence>MLSLKGLWRLCWGGSAKAVKSYLAGTLVGLKSILGVETQYKLGDSEEFQGNVDYDLPLPEVADRVHAAWEGQGRTTPLDVLWTRKSAEDSPLAKHIATLKEGLHGTSSTASHGEGWTYRPALGVSELLGPEGQTGPFSEWSRELVEMTENGISVLREIMRFRETINMSDTTARDTSKVWAQKVIIGEDLIGAILRKARKGANDNRSTKSKVVCCSSPAYAEVMNEFGLRGVAAYPVFLGSWWMALLLHDFDDWRLDYLCILDYSYFFEYNVDSARIMSQSPSTLKKEIMAVWDMPDLPEELRVRRSHMVCDMAFFELKRAHEASVRAQKTDGLTAWVHADRDTWRDFKAVDAGGFAHFLSFVAGIPGRDDMMLSGLVNDWVDLGPDLRFEECNQSVFALTRGSLALADMLSCYERTVWMLNASFASNERHVGFMTIAGACIWELCNHRQDVWRYYSLAFNLSSTVQALGLYKIADLAGCYTSNLEPRLLPEAKELDIPRRRQSYRVSVDGTEYTGSIMLHATVCDAVESNILPESIINYQIIIPLLLRRGEIDANTFLSHMDRHYCTHAAEITRSGHANNFSYLYGRAIAALVMEGWWSGLYFIIGVGSLIEAQPGHIAGDRPH</sequence>
<organism evidence="1 2">
    <name type="scientific">Aspergillus caelatus</name>
    <dbReference type="NCBI Taxonomy" id="61420"/>
    <lineage>
        <taxon>Eukaryota</taxon>
        <taxon>Fungi</taxon>
        <taxon>Dikarya</taxon>
        <taxon>Ascomycota</taxon>
        <taxon>Pezizomycotina</taxon>
        <taxon>Eurotiomycetes</taxon>
        <taxon>Eurotiomycetidae</taxon>
        <taxon>Eurotiales</taxon>
        <taxon>Aspergillaceae</taxon>
        <taxon>Aspergillus</taxon>
        <taxon>Aspergillus subgen. Circumdati</taxon>
    </lineage>
</organism>
<proteinExistence type="predicted"/>
<reference evidence="1 2" key="1">
    <citation type="submission" date="2019-04" db="EMBL/GenBank/DDBJ databases">
        <title>Friends and foes A comparative genomics studyof 23 Aspergillus species from section Flavi.</title>
        <authorList>
            <consortium name="DOE Joint Genome Institute"/>
            <person name="Kjaerbolling I."/>
            <person name="Vesth T."/>
            <person name="Frisvad J.C."/>
            <person name="Nybo J.L."/>
            <person name="Theobald S."/>
            <person name="Kildgaard S."/>
            <person name="Isbrandt T."/>
            <person name="Kuo A."/>
            <person name="Sato A."/>
            <person name="Lyhne E.K."/>
            <person name="Kogle M.E."/>
            <person name="Wiebenga A."/>
            <person name="Kun R.S."/>
            <person name="Lubbers R.J."/>
            <person name="Makela M.R."/>
            <person name="Barry K."/>
            <person name="Chovatia M."/>
            <person name="Clum A."/>
            <person name="Daum C."/>
            <person name="Haridas S."/>
            <person name="He G."/>
            <person name="LaButti K."/>
            <person name="Lipzen A."/>
            <person name="Mondo S."/>
            <person name="Riley R."/>
            <person name="Salamov A."/>
            <person name="Simmons B.A."/>
            <person name="Magnuson J.K."/>
            <person name="Henrissat B."/>
            <person name="Mortensen U.H."/>
            <person name="Larsen T.O."/>
            <person name="Devries R.P."/>
            <person name="Grigoriev I.V."/>
            <person name="Machida M."/>
            <person name="Baker S.E."/>
            <person name="Andersen M.R."/>
        </authorList>
    </citation>
    <scope>NUCLEOTIDE SEQUENCE [LARGE SCALE GENOMIC DNA]</scope>
    <source>
        <strain evidence="1 2">CBS 763.97</strain>
    </source>
</reference>
<dbReference type="RefSeq" id="XP_031927720.1">
    <property type="nucleotide sequence ID" value="XM_032072558.1"/>
</dbReference>
<gene>
    <name evidence="1" type="ORF">BDV27DRAFT_157686</name>
</gene>